<dbReference type="AlphaFoldDB" id="A0A7W6K3V7"/>
<dbReference type="GO" id="GO:0090313">
    <property type="term" value="P:regulation of protein targeting to membrane"/>
    <property type="evidence" value="ECO:0007669"/>
    <property type="project" value="TreeGrafter"/>
</dbReference>
<dbReference type="RefSeq" id="WP_183793720.1">
    <property type="nucleotide sequence ID" value="NZ_JACIDU010000013.1"/>
</dbReference>
<dbReference type="Proteomes" id="UP000584824">
    <property type="component" value="Unassembled WGS sequence"/>
</dbReference>
<keyword evidence="1" id="KW-1133">Transmembrane helix</keyword>
<evidence type="ECO:0000313" key="2">
    <source>
        <dbReference type="EMBL" id="MBB4104637.1"/>
    </source>
</evidence>
<dbReference type="EMBL" id="JACIDU010000013">
    <property type="protein sequence ID" value="MBB4104637.1"/>
    <property type="molecule type" value="Genomic_DNA"/>
</dbReference>
<gene>
    <name evidence="2" type="ORF">GGQ66_003215</name>
</gene>
<dbReference type="InterPro" id="IPR052894">
    <property type="entry name" value="AsmA-related"/>
</dbReference>
<organism evidence="2 3">
    <name type="scientific">Allorhizobium borbori</name>
    <dbReference type="NCBI Taxonomy" id="485907"/>
    <lineage>
        <taxon>Bacteria</taxon>
        <taxon>Pseudomonadati</taxon>
        <taxon>Pseudomonadota</taxon>
        <taxon>Alphaproteobacteria</taxon>
        <taxon>Hyphomicrobiales</taxon>
        <taxon>Rhizobiaceae</taxon>
        <taxon>Rhizobium/Agrobacterium group</taxon>
        <taxon>Allorhizobium</taxon>
    </lineage>
</organism>
<evidence type="ECO:0000256" key="1">
    <source>
        <dbReference type="SAM" id="Phobius"/>
    </source>
</evidence>
<dbReference type="GO" id="GO:0005886">
    <property type="term" value="C:plasma membrane"/>
    <property type="evidence" value="ECO:0007669"/>
    <property type="project" value="TreeGrafter"/>
</dbReference>
<accession>A0A7W6K3V7</accession>
<feature type="transmembrane region" description="Helical" evidence="1">
    <location>
        <begin position="21"/>
        <end position="42"/>
    </location>
</feature>
<keyword evidence="3" id="KW-1185">Reference proteome</keyword>
<comment type="caution">
    <text evidence="2">The sequence shown here is derived from an EMBL/GenBank/DDBJ whole genome shotgun (WGS) entry which is preliminary data.</text>
</comment>
<dbReference type="PANTHER" id="PTHR30441">
    <property type="entry name" value="DUF748 DOMAIN-CONTAINING PROTEIN"/>
    <property type="match status" value="1"/>
</dbReference>
<evidence type="ECO:0000313" key="3">
    <source>
        <dbReference type="Proteomes" id="UP000584824"/>
    </source>
</evidence>
<proteinExistence type="predicted"/>
<sequence>MRAMAWERQGERLKRIGRISLRLVAILAAFGLLLWLALPVLVSTERLDAALQADIKARNRVDIGAETPPELTLWPSPSLTYRNVTVRQGDGSTFFEAEQLSAEFSVLEALSGTLDFSNFRLYRPHFHLDDSWRDRLPETGGDFIDAARQLADGFRPGPWPFAQRTFGKLTIREGSLVIEQDASEQTVIANINATLSWPDAGEPFMGSISADIAGKPVRADLTAPQFRRLIAGGDAPMTLSLTLPGATITAEGSASLALSGFFTGGFSLEAKDLPALLAWYGRAPKGMEAMQTARATAQLSATSRLLRFEQLAFSINDTSATGILDLALKPDSLPKFTGTLAFADFDVGDINNLLPLMNQFVTSRGNARPAPVAAFDLRLSVGQVRLGEVHLSDVAASMLISQDHALIDIGDSEFEDGRLSGRLSSGPKGIGQDMRVQLSIRDIDLARLGERLRLSELWPSGPGSLDISLASERPFIETRRPDLSGKATITANKGHLDRLAASSLRALAGLAVPFPLTAAGDSDFDFDRLDARLDVDKGAVTVDSAVLENDTDRLSLSGTFSESDEVAIRAHLSPLSAGAGTDVSMMIEGPDASPMVTAIGNGP</sequence>
<protein>
    <submittedName>
        <fullName evidence="2">AsmA protein</fullName>
    </submittedName>
</protein>
<name>A0A7W6K3V7_9HYPH</name>
<keyword evidence="1" id="KW-0472">Membrane</keyword>
<keyword evidence="1" id="KW-0812">Transmembrane</keyword>
<dbReference type="PANTHER" id="PTHR30441:SF4">
    <property type="entry name" value="PROTEIN ASMA"/>
    <property type="match status" value="1"/>
</dbReference>
<reference evidence="2 3" key="1">
    <citation type="submission" date="2020-08" db="EMBL/GenBank/DDBJ databases">
        <title>Genomic Encyclopedia of Type Strains, Phase IV (KMG-IV): sequencing the most valuable type-strain genomes for metagenomic binning, comparative biology and taxonomic classification.</title>
        <authorList>
            <person name="Goeker M."/>
        </authorList>
    </citation>
    <scope>NUCLEOTIDE SEQUENCE [LARGE SCALE GENOMIC DNA]</scope>
    <source>
        <strain evidence="2 3">DSM 26385</strain>
    </source>
</reference>